<accession>A0A7C8JIB3</accession>
<protein>
    <recommendedName>
        <fullName evidence="3">F-box domain-containing protein</fullName>
    </recommendedName>
</protein>
<evidence type="ECO:0008006" key="3">
    <source>
        <dbReference type="Google" id="ProtNLM"/>
    </source>
</evidence>
<organism evidence="1 2">
    <name type="scientific">Orbilia oligospora</name>
    <name type="common">Nematode-trapping fungus</name>
    <name type="synonym">Arthrobotrys oligospora</name>
    <dbReference type="NCBI Taxonomy" id="2813651"/>
    <lineage>
        <taxon>Eukaryota</taxon>
        <taxon>Fungi</taxon>
        <taxon>Dikarya</taxon>
        <taxon>Ascomycota</taxon>
        <taxon>Pezizomycotina</taxon>
        <taxon>Orbiliomycetes</taxon>
        <taxon>Orbiliales</taxon>
        <taxon>Orbiliaceae</taxon>
        <taxon>Orbilia</taxon>
    </lineage>
</organism>
<sequence>MSYEKVTLIPALPELLLPPEEIEIFRPPNLSKLPTEVLDLIFERVVEPLEATLHSAHPRRHNSTQILNICLTCKRFYKIAGRHLYQLCVVNYLRKKEIPANSDPWKKRKPSYSVFISPQDVKPEHWEKDYSANFLKSGGCVRALQIGSAESLFTYPPGSIRTHHRITTLKSVLKRLVPGFTHLTNLTLDRSSINYAPPFNDFFRSIHLIFTKCPTLETLSLSISYCQHESPISSRLLSNSLARGQKPYLPFPALKEISINILHKTNYLPKKQTVRHWPLELLGAMLNLSSRSVTKLTFSCTTSYPPDLLMEKKKRVPLSYIFNNDLVPDYADFVVKTKKWDLPSVNHLVFDMDLDSLKVFDRYFGVTLANVVKVEFNVRKNDRWQKVIREINLGSFPALEDLIINSYADDKETGRIIHCLDREANLSYCDRLKVTDVVVCSDVPYIADCQVFWDNLKKGYGPCVSSLAGSCRSQDPPWKVVF</sequence>
<evidence type="ECO:0000313" key="2">
    <source>
        <dbReference type="Proteomes" id="UP000480548"/>
    </source>
</evidence>
<comment type="caution">
    <text evidence="1">The sequence shown here is derived from an EMBL/GenBank/DDBJ whole genome shotgun (WGS) entry which is preliminary data.</text>
</comment>
<name>A0A7C8JIB3_ORBOL</name>
<evidence type="ECO:0000313" key="1">
    <source>
        <dbReference type="EMBL" id="KAF3118718.1"/>
    </source>
</evidence>
<dbReference type="EMBL" id="WIQZ01000214">
    <property type="protein sequence ID" value="KAF3118718.1"/>
    <property type="molecule type" value="Genomic_DNA"/>
</dbReference>
<proteinExistence type="predicted"/>
<reference evidence="1 2" key="1">
    <citation type="submission" date="2019-06" db="EMBL/GenBank/DDBJ databases">
        <authorList>
            <person name="Palmer J.M."/>
        </authorList>
    </citation>
    <scope>NUCLEOTIDE SEQUENCE [LARGE SCALE GENOMIC DNA]</scope>
    <source>
        <strain evidence="1 2">TWF703</strain>
    </source>
</reference>
<dbReference type="AlphaFoldDB" id="A0A7C8JIB3"/>
<gene>
    <name evidence="1" type="ORF">TWF703_004473</name>
</gene>
<dbReference type="Proteomes" id="UP000480548">
    <property type="component" value="Unassembled WGS sequence"/>
</dbReference>